<gene>
    <name evidence="1" type="ORF">ACFQ5D_02015</name>
</gene>
<accession>A0ABW4D952</accession>
<sequence>METAKELTNGTCPFYDPQEFAKITELFGSMKILQTAGRARSHDESRTGQAAGLPFVIRSVQ</sequence>
<reference evidence="2" key="1">
    <citation type="journal article" date="2019" name="Int. J. Syst. Evol. Microbiol.">
        <title>The Global Catalogue of Microorganisms (GCM) 10K type strain sequencing project: providing services to taxonomists for standard genome sequencing and annotation.</title>
        <authorList>
            <consortium name="The Broad Institute Genomics Platform"/>
            <consortium name="The Broad Institute Genome Sequencing Center for Infectious Disease"/>
            <person name="Wu L."/>
            <person name="Ma J."/>
        </authorList>
    </citation>
    <scope>NUCLEOTIDE SEQUENCE [LARGE SCALE GENOMIC DNA]</scope>
    <source>
        <strain evidence="2">CCM 9147</strain>
    </source>
</reference>
<evidence type="ECO:0000313" key="2">
    <source>
        <dbReference type="Proteomes" id="UP001597340"/>
    </source>
</evidence>
<protein>
    <submittedName>
        <fullName evidence="1">DUF1177 family protein</fullName>
    </submittedName>
</protein>
<proteinExistence type="predicted"/>
<evidence type="ECO:0000313" key="1">
    <source>
        <dbReference type="EMBL" id="MFD1460243.1"/>
    </source>
</evidence>
<keyword evidence="2" id="KW-1185">Reference proteome</keyword>
<dbReference type="EMBL" id="JBHTNZ010000002">
    <property type="protein sequence ID" value="MFD1460243.1"/>
    <property type="molecule type" value="Genomic_DNA"/>
</dbReference>
<comment type="caution">
    <text evidence="1">The sequence shown here is derived from an EMBL/GenBank/DDBJ whole genome shotgun (WGS) entry which is preliminary data.</text>
</comment>
<organism evidence="1 2">
    <name type="scientific">Paenibacillus farraposensis</name>
    <dbReference type="NCBI Taxonomy" id="2807095"/>
    <lineage>
        <taxon>Bacteria</taxon>
        <taxon>Bacillati</taxon>
        <taxon>Bacillota</taxon>
        <taxon>Bacilli</taxon>
        <taxon>Bacillales</taxon>
        <taxon>Paenibacillaceae</taxon>
        <taxon>Paenibacillus</taxon>
    </lineage>
</organism>
<name>A0ABW4D952_9BACL</name>
<dbReference type="Pfam" id="PF06675">
    <property type="entry name" value="DUF1177"/>
    <property type="match status" value="1"/>
</dbReference>
<dbReference type="RefSeq" id="WP_377532196.1">
    <property type="nucleotide sequence ID" value="NZ_JBHTES010000001.1"/>
</dbReference>
<dbReference type="Proteomes" id="UP001597340">
    <property type="component" value="Unassembled WGS sequence"/>
</dbReference>
<dbReference type="InterPro" id="IPR009561">
    <property type="entry name" value="DUF1177"/>
</dbReference>